<dbReference type="OrthoDB" id="176203at2"/>
<proteinExistence type="predicted"/>
<sequence length="1020" mass="117509">MILRWCWICLLFSFSLQAIERSLHDYDIKHWDSSDGLASNSVRALTQDQQGYIWAGTLYGLSRFDGYRFDTFTSQQYRQLASNAINQLMTDSQGLIWIGTKSGLSRLNPNTLSFERFNILSEVTAIAEVRPGEIWIAAEQLFRIQAGQVSRISPVRQPVRQLRSSGDYVWLTTTEHLIRYELESGQMQRYLLPRELQQNPIYDIALTDSQVHLATEVGFYHLNSDGEVVRCDQLLQEYMATYRIFRDSRGSDWISSYSRLHQRHQGHAWQQISATELGSSPWFYDIFEDKDNNIWLASFSDGIFRASPGHVRRVVGEGQTDPVVRSLAVTPEQRLLIATQSSLGYLSHQGHFQPLLDQQVLGSQSIHDIHFADDSWWLAMDNGLFRYEPGTEHISSLASELDGSTVRFVQPRHAGGLWVGGAAGLFFWQDQQLRPFAFNRELESRHVTTIRDQNWYQVIGTTRGLYQLQQQRLQRLGIGSPLYNSYIISLLVLPDETLLIGTFDDGLFVRFPNGEWRQFDNSNGLPYGPVVAMLLDEQQEQLWFSTLKGVFRLPLSSLSLLKQDPLQAEQILTPYQRQLGNTPGRCCNGAGHSKLVLWQDQLWFPTLQGVVAIDRFFQRRNDPDFRPLLQQIVGQRSYLLQAQQQRQVLPVNERSFTIHYTALDFFNATSLQFRYRLRGFDKSWQQAASRREAIYTNLPPGHYYFEVQVRQQNQSWAEAQSSQIELVVPRRFDETWMYQVLWFALLGLILSGVFWLVRRNNQQQQLALSRLVRQRTQELENSNNRLNELNAQLGQLVHKDTLTGLRNRRFLFEQLPKDIEHYQRNRLSLQQQGKCVALIHLDLDGFKSINDQYGQSAGDSLLQQISALLLRETRGSDYVVRYAGEEFLLVLRDIDISILWDFANKLHALVGSTRYPLPDGQRIQLTCSVGYSVYPLQLIGGQLMNWELSLQLAEMALYRVKHEGKDGVATLVFDGRVDAFEFEESMHIEAQIEQLLSEGLAQFKIQAANHQGPISETDVP</sequence>
<dbReference type="InterPro" id="IPR000160">
    <property type="entry name" value="GGDEF_dom"/>
</dbReference>
<dbReference type="EMBL" id="FNRM01000008">
    <property type="protein sequence ID" value="SEA90505.1"/>
    <property type="molecule type" value="Genomic_DNA"/>
</dbReference>
<keyword evidence="4" id="KW-1133">Transmembrane helix</keyword>
<dbReference type="Proteomes" id="UP000198773">
    <property type="component" value="Unassembled WGS sequence"/>
</dbReference>
<dbReference type="InterPro" id="IPR029787">
    <property type="entry name" value="Nucleotide_cyclase"/>
</dbReference>
<dbReference type="AlphaFoldDB" id="A0A1H4EZK7"/>
<evidence type="ECO:0000256" key="5">
    <source>
        <dbReference type="SAM" id="SignalP"/>
    </source>
</evidence>
<dbReference type="SUPFAM" id="SSF63829">
    <property type="entry name" value="Calcium-dependent phosphotriesterase"/>
    <property type="match status" value="2"/>
</dbReference>
<feature type="signal peptide" evidence="5">
    <location>
        <begin position="1"/>
        <end position="18"/>
    </location>
</feature>
<dbReference type="Pfam" id="PF00990">
    <property type="entry name" value="GGDEF"/>
    <property type="match status" value="1"/>
</dbReference>
<dbReference type="InterPro" id="IPR050469">
    <property type="entry name" value="Diguanylate_Cyclase"/>
</dbReference>
<name>A0A1H4EZK7_ALKAM</name>
<dbReference type="InterPro" id="IPR011110">
    <property type="entry name" value="Reg_prop"/>
</dbReference>
<gene>
    <name evidence="7" type="ORF">SAMN04488051_108113</name>
</gene>
<evidence type="ECO:0000256" key="4">
    <source>
        <dbReference type="SAM" id="Phobius"/>
    </source>
</evidence>
<dbReference type="Pfam" id="PF07495">
    <property type="entry name" value="Y_Y_Y"/>
    <property type="match status" value="1"/>
</dbReference>
<keyword evidence="5" id="KW-0732">Signal</keyword>
<dbReference type="EC" id="2.7.7.65" evidence="1"/>
<dbReference type="Gene3D" id="3.30.70.270">
    <property type="match status" value="1"/>
</dbReference>
<evidence type="ECO:0000313" key="8">
    <source>
        <dbReference type="Proteomes" id="UP000198773"/>
    </source>
</evidence>
<dbReference type="NCBIfam" id="TIGR00254">
    <property type="entry name" value="GGDEF"/>
    <property type="match status" value="1"/>
</dbReference>
<protein>
    <recommendedName>
        <fullName evidence="1">diguanylate cyclase</fullName>
        <ecNumber evidence="1">2.7.7.65</ecNumber>
    </recommendedName>
</protein>
<feature type="coiled-coil region" evidence="3">
    <location>
        <begin position="772"/>
        <end position="799"/>
    </location>
</feature>
<keyword evidence="8" id="KW-1185">Reference proteome</keyword>
<dbReference type="PROSITE" id="PS50887">
    <property type="entry name" value="GGDEF"/>
    <property type="match status" value="1"/>
</dbReference>
<accession>A0A1H4EZK7</accession>
<dbReference type="InterPro" id="IPR013783">
    <property type="entry name" value="Ig-like_fold"/>
</dbReference>
<keyword evidence="4" id="KW-0472">Membrane</keyword>
<dbReference type="PANTHER" id="PTHR45138">
    <property type="entry name" value="REGULATORY COMPONENTS OF SENSORY TRANSDUCTION SYSTEM"/>
    <property type="match status" value="1"/>
</dbReference>
<organism evidence="7 8">
    <name type="scientific">Alkalimonas amylolytica</name>
    <dbReference type="NCBI Taxonomy" id="152573"/>
    <lineage>
        <taxon>Bacteria</taxon>
        <taxon>Pseudomonadati</taxon>
        <taxon>Pseudomonadota</taxon>
        <taxon>Gammaproteobacteria</taxon>
        <taxon>Alkalimonas</taxon>
    </lineage>
</organism>
<keyword evidence="4" id="KW-0812">Transmembrane</keyword>
<dbReference type="GO" id="GO:0052621">
    <property type="term" value="F:diguanylate cyclase activity"/>
    <property type="evidence" value="ECO:0007669"/>
    <property type="project" value="UniProtKB-EC"/>
</dbReference>
<dbReference type="STRING" id="152573.SAMN04488051_108113"/>
<dbReference type="Gene3D" id="2.60.40.10">
    <property type="entry name" value="Immunoglobulins"/>
    <property type="match status" value="1"/>
</dbReference>
<dbReference type="RefSeq" id="WP_091344394.1">
    <property type="nucleotide sequence ID" value="NZ_FNRM01000008.1"/>
</dbReference>
<evidence type="ECO:0000313" key="7">
    <source>
        <dbReference type="EMBL" id="SEA90505.1"/>
    </source>
</evidence>
<dbReference type="InterPro" id="IPR015943">
    <property type="entry name" value="WD40/YVTN_repeat-like_dom_sf"/>
</dbReference>
<dbReference type="Gene3D" id="2.130.10.10">
    <property type="entry name" value="YVTN repeat-like/Quinoprotein amine dehydrogenase"/>
    <property type="match status" value="2"/>
</dbReference>
<dbReference type="Pfam" id="PF07494">
    <property type="entry name" value="Reg_prop"/>
    <property type="match status" value="2"/>
</dbReference>
<dbReference type="PANTHER" id="PTHR45138:SF9">
    <property type="entry name" value="DIGUANYLATE CYCLASE DGCM-RELATED"/>
    <property type="match status" value="1"/>
</dbReference>
<dbReference type="CDD" id="cd01949">
    <property type="entry name" value="GGDEF"/>
    <property type="match status" value="1"/>
</dbReference>
<evidence type="ECO:0000259" key="6">
    <source>
        <dbReference type="PROSITE" id="PS50887"/>
    </source>
</evidence>
<evidence type="ECO:0000256" key="1">
    <source>
        <dbReference type="ARBA" id="ARBA00012528"/>
    </source>
</evidence>
<comment type="catalytic activity">
    <reaction evidence="2">
        <text>2 GTP = 3',3'-c-di-GMP + 2 diphosphate</text>
        <dbReference type="Rhea" id="RHEA:24898"/>
        <dbReference type="ChEBI" id="CHEBI:33019"/>
        <dbReference type="ChEBI" id="CHEBI:37565"/>
        <dbReference type="ChEBI" id="CHEBI:58805"/>
        <dbReference type="EC" id="2.7.7.65"/>
    </reaction>
</comment>
<keyword evidence="3" id="KW-0175">Coiled coil</keyword>
<feature type="domain" description="GGDEF" evidence="6">
    <location>
        <begin position="834"/>
        <end position="973"/>
    </location>
</feature>
<reference evidence="7 8" key="1">
    <citation type="submission" date="2016-10" db="EMBL/GenBank/DDBJ databases">
        <authorList>
            <person name="de Groot N.N."/>
        </authorList>
    </citation>
    <scope>NUCLEOTIDE SEQUENCE [LARGE SCALE GENOMIC DNA]</scope>
    <source>
        <strain evidence="7 8">CGMCC 1.3430</strain>
    </source>
</reference>
<feature type="chain" id="PRO_5011662179" description="diguanylate cyclase" evidence="5">
    <location>
        <begin position="19"/>
        <end position="1020"/>
    </location>
</feature>
<dbReference type="SUPFAM" id="SSF55073">
    <property type="entry name" value="Nucleotide cyclase"/>
    <property type="match status" value="1"/>
</dbReference>
<evidence type="ECO:0000256" key="2">
    <source>
        <dbReference type="ARBA" id="ARBA00034247"/>
    </source>
</evidence>
<dbReference type="SMART" id="SM00267">
    <property type="entry name" value="GGDEF"/>
    <property type="match status" value="1"/>
</dbReference>
<dbReference type="InterPro" id="IPR011123">
    <property type="entry name" value="Y_Y_Y"/>
</dbReference>
<feature type="transmembrane region" description="Helical" evidence="4">
    <location>
        <begin position="736"/>
        <end position="757"/>
    </location>
</feature>
<dbReference type="InterPro" id="IPR043128">
    <property type="entry name" value="Rev_trsase/Diguanyl_cyclase"/>
</dbReference>
<evidence type="ECO:0000256" key="3">
    <source>
        <dbReference type="SAM" id="Coils"/>
    </source>
</evidence>